<protein>
    <submittedName>
        <fullName evidence="1">Uncharacterized protein</fullName>
    </submittedName>
</protein>
<reference evidence="1 2" key="1">
    <citation type="journal article" date="2018" name="Nat. Biotechnol.">
        <title>A standardized bacterial taxonomy based on genome phylogeny substantially revises the tree of life.</title>
        <authorList>
            <person name="Parks D.H."/>
            <person name="Chuvochina M."/>
            <person name="Waite D.W."/>
            <person name="Rinke C."/>
            <person name="Skarshewski A."/>
            <person name="Chaumeil P.A."/>
            <person name="Hugenholtz P."/>
        </authorList>
    </citation>
    <scope>NUCLEOTIDE SEQUENCE [LARGE SCALE GENOMIC DNA]</scope>
    <source>
        <strain evidence="1">UBA9359</strain>
    </source>
</reference>
<evidence type="ECO:0000313" key="1">
    <source>
        <dbReference type="EMBL" id="HCV79682.1"/>
    </source>
</evidence>
<comment type="caution">
    <text evidence="1">The sequence shown here is derived from an EMBL/GenBank/DDBJ whole genome shotgun (WGS) entry which is preliminary data.</text>
</comment>
<proteinExistence type="predicted"/>
<dbReference type="RefSeq" id="WP_013072079.1">
    <property type="nucleotide sequence ID" value="NZ_DEPI01000359.1"/>
</dbReference>
<dbReference type="Proteomes" id="UP000264330">
    <property type="component" value="Unassembled WGS sequence"/>
</dbReference>
<accession>A0A3D5IWR4</accession>
<organism evidence="1 2">
    <name type="scientific">Zunongwangia profunda</name>
    <dbReference type="NCBI Taxonomy" id="398743"/>
    <lineage>
        <taxon>Bacteria</taxon>
        <taxon>Pseudomonadati</taxon>
        <taxon>Bacteroidota</taxon>
        <taxon>Flavobacteriia</taxon>
        <taxon>Flavobacteriales</taxon>
        <taxon>Flavobacteriaceae</taxon>
        <taxon>Zunongwangia</taxon>
    </lineage>
</organism>
<dbReference type="AlphaFoldDB" id="A0A3D5IWR4"/>
<gene>
    <name evidence="1" type="ORF">DGQ38_01370</name>
</gene>
<dbReference type="EMBL" id="DPMF01000025">
    <property type="protein sequence ID" value="HCV79682.1"/>
    <property type="molecule type" value="Genomic_DNA"/>
</dbReference>
<sequence>MIVKSIHLNQWASTLDSKGILPLLVRKLIFASLNFENIKSADFPAEEDTYIGGYDGILKTSIGNKFIPEGDSVWEFGTNSDTKTKANKDYAKRTKDSLGINKSETTFVFLTPRVWVGKTEWAEEKTKEGIWKEVKCYDASDLEQWLDIARGVDYWMANHLRLTTEGVYIGEDFWSSWSKTDKYEFPPEIVLGGREEAVSSLKELLLDSSGVSTYMKAPTTDEALAFVLATIVSMDEKLKESILSKTLIPTDINSLHRLINEKRQLIIIPKCQIEEIDISKAKSNNHIIIVPATINSSKKNYEIVLPIIEFAPFIESLKKMGIGNEKSRQLSKNTARNISVLRRTLKVSDTEPNWYSATKKSSLIPMLLLSRFKSTNQYDKEVVEKLSEKKYDEYEKSLRELLSLEETNILFVNDTWRLISHTDSWLFMAKHITAKDLEGFKELAIKVLSEHNPALDLKPEERYMAAIHKAVPKYSPELKQGIAETLIILSVYGEEFGVHCGFSTELYVNSIVREILRNGNANTWRSLSSNLMRLGEAAPSIMLEEIDSLVASDNLLSFFEVEDTMLSKNSYLPYLLWTLEQIAWMPENLSKVSLIICQLIEKGPKDYPNANTPLATLKSIYRSWYPQTLAPLRIRIKALELIRKRFPEIAYVLFNNLIGNQHDVAFHSSRMEWRLFNNIEDVSVTNRERFEMEDFAISNIIELTGNCSKKISSLIDKLDVFTNAKINDALEHISNNIPTKEDDKSIVFHAFRNLIGKHRSFQQARWALPLDILNEFETVALKFEPSDIILRDIYLFEDSYPEFFEGKDELDIDKNNKIIVSKRVDFLLEFLKNNSIDDVIELSLKLEYPIFVGEGLAKITLDEKIETKILNLLGNKIEKNEQLASQYVRTKESQIGLDNCIKMFKKLKA</sequence>
<evidence type="ECO:0000313" key="2">
    <source>
        <dbReference type="Proteomes" id="UP000264330"/>
    </source>
</evidence>
<name>A0A3D5IWR4_9FLAO</name>